<dbReference type="InterPro" id="IPR036259">
    <property type="entry name" value="MFS_trans_sf"/>
</dbReference>
<evidence type="ECO:0000256" key="1">
    <source>
        <dbReference type="ARBA" id="ARBA00004141"/>
    </source>
</evidence>
<dbReference type="EMBL" id="KK198763">
    <property type="protein sequence ID" value="KCW47592.1"/>
    <property type="molecule type" value="Genomic_DNA"/>
</dbReference>
<feature type="transmembrane region" description="Helical" evidence="7">
    <location>
        <begin position="375"/>
        <end position="398"/>
    </location>
</feature>
<evidence type="ECO:0000256" key="5">
    <source>
        <dbReference type="ARBA" id="ARBA00022989"/>
    </source>
</evidence>
<dbReference type="GO" id="GO:0008517">
    <property type="term" value="F:folic acid transmembrane transporter activity"/>
    <property type="evidence" value="ECO:0000318"/>
    <property type="project" value="GO_Central"/>
</dbReference>
<dbReference type="Gramene" id="KCW47593">
    <property type="protein sequence ID" value="KCW47593"/>
    <property type="gene ID" value="EUGRSUZ_K01338"/>
</dbReference>
<sequence>MVVETRRRSGSDGSSTELVRKVVLGIGYCIQGLRCFPWMAVNFFLKDGLNVEPSTLQILQNAANLPMVAKPLYGVVSDAFYVKGQHRLPYIALGAFLQAVSWLAIAILSPSSITILSIYLLLSNLGASIAEVANDAIVAEVGKQPASSSKKNRSSSSGDLPSFVWMASSFGGVLGNLLVGVAIGRMSPQMMFLFFGLLLAAQFIVTISVHESALDLPKTVTKAGIGKQLSDLLSALKRPEIANSIIWLAASYAVIPALTGTMFFYQTEYLKIDTSVLGISKVFGQVAMLLWGMVYNRHLKSVPPRKLISAIQVMMALFMVSDILFVKGVYKTMGVPDSLYVVIFSGVMEVLFFFKILPFSVLMAQLCPLGCEGSLIAFVMSAIALAFIISGFLGVALASSVGVTGDDFSGLPLGLAIQAVCTLLPLFQSSWIHDATRSKTRSKGE</sequence>
<dbReference type="PANTHER" id="PTHR31585">
    <property type="entry name" value="FOLATE-BIOPTERIN TRANSPORTER 1, CHLOROPLASTIC"/>
    <property type="match status" value="1"/>
</dbReference>
<dbReference type="KEGG" id="egr:104425161"/>
<dbReference type="Gramene" id="KCW47592">
    <property type="protein sequence ID" value="KCW47592"/>
    <property type="gene ID" value="EUGRSUZ_K01338"/>
</dbReference>
<dbReference type="AlphaFoldDB" id="A0A059A1B2"/>
<keyword evidence="3" id="KW-0813">Transport</keyword>
<feature type="transmembrane region" description="Helical" evidence="7">
    <location>
        <begin position="410"/>
        <end position="432"/>
    </location>
</feature>
<evidence type="ECO:0000256" key="2">
    <source>
        <dbReference type="ARBA" id="ARBA00007015"/>
    </source>
</evidence>
<protein>
    <recommendedName>
        <fullName evidence="9">Major facilitator superfamily (MFS) profile domain-containing protein</fullName>
    </recommendedName>
</protein>
<dbReference type="CDD" id="cd17484">
    <property type="entry name" value="MFS_FBT"/>
    <property type="match status" value="1"/>
</dbReference>
<dbReference type="Pfam" id="PF03092">
    <property type="entry name" value="BT1"/>
    <property type="match status" value="1"/>
</dbReference>
<feature type="transmembrane region" description="Helical" evidence="7">
    <location>
        <begin position="163"/>
        <end position="184"/>
    </location>
</feature>
<feature type="transmembrane region" description="Helical" evidence="7">
    <location>
        <begin position="338"/>
        <end position="363"/>
    </location>
</feature>
<dbReference type="OrthoDB" id="1923497at2759"/>
<evidence type="ECO:0008006" key="9">
    <source>
        <dbReference type="Google" id="ProtNLM"/>
    </source>
</evidence>
<keyword evidence="6 7" id="KW-0472">Membrane</keyword>
<name>A0A059A1B2_EUCGR</name>
<comment type="subcellular location">
    <subcellularLocation>
        <location evidence="1">Membrane</location>
        <topology evidence="1">Multi-pass membrane protein</topology>
    </subcellularLocation>
</comment>
<feature type="transmembrane region" description="Helical" evidence="7">
    <location>
        <begin position="190"/>
        <end position="209"/>
    </location>
</feature>
<dbReference type="GO" id="GO:0098838">
    <property type="term" value="P:folate transmembrane transport"/>
    <property type="evidence" value="ECO:0000318"/>
    <property type="project" value="GO_Central"/>
</dbReference>
<feature type="transmembrane region" description="Helical" evidence="7">
    <location>
        <begin position="277"/>
        <end position="295"/>
    </location>
</feature>
<dbReference type="EMBL" id="KK198763">
    <property type="protein sequence ID" value="KCW47593.1"/>
    <property type="molecule type" value="Genomic_DNA"/>
</dbReference>
<keyword evidence="4 7" id="KW-0812">Transmembrane</keyword>
<dbReference type="Gene3D" id="1.20.1250.20">
    <property type="entry name" value="MFS general substrate transporter like domains"/>
    <property type="match status" value="1"/>
</dbReference>
<reference evidence="8" key="1">
    <citation type="submission" date="2013-07" db="EMBL/GenBank/DDBJ databases">
        <title>The genome of Eucalyptus grandis.</title>
        <authorList>
            <person name="Schmutz J."/>
            <person name="Hayes R."/>
            <person name="Myburg A."/>
            <person name="Tuskan G."/>
            <person name="Grattapaglia D."/>
            <person name="Rokhsar D.S."/>
        </authorList>
    </citation>
    <scope>NUCLEOTIDE SEQUENCE</scope>
    <source>
        <tissue evidence="8">Leaf extractions</tissue>
    </source>
</reference>
<dbReference type="GO" id="GO:0016020">
    <property type="term" value="C:membrane"/>
    <property type="evidence" value="ECO:0007669"/>
    <property type="project" value="UniProtKB-SubCell"/>
</dbReference>
<evidence type="ECO:0000256" key="3">
    <source>
        <dbReference type="ARBA" id="ARBA00022448"/>
    </source>
</evidence>
<proteinExistence type="inferred from homology"/>
<accession>A0A059A1B2</accession>
<dbReference type="OMA" id="SMYTIVF"/>
<gene>
    <name evidence="8" type="ORF">EUGRSUZ_K01338</name>
</gene>
<dbReference type="FunCoup" id="A0A059A1B2">
    <property type="interactions" value="34"/>
</dbReference>
<dbReference type="InterPro" id="IPR039309">
    <property type="entry name" value="BT1"/>
</dbReference>
<dbReference type="SUPFAM" id="SSF103473">
    <property type="entry name" value="MFS general substrate transporter"/>
    <property type="match status" value="1"/>
</dbReference>
<dbReference type="eggNOG" id="ENOG502QSTI">
    <property type="taxonomic scope" value="Eukaryota"/>
</dbReference>
<evidence type="ECO:0000256" key="6">
    <source>
        <dbReference type="ARBA" id="ARBA00023136"/>
    </source>
</evidence>
<evidence type="ECO:0000313" key="8">
    <source>
        <dbReference type="EMBL" id="KCW47593.1"/>
    </source>
</evidence>
<organism evidence="8">
    <name type="scientific">Eucalyptus grandis</name>
    <name type="common">Flooded gum</name>
    <dbReference type="NCBI Taxonomy" id="71139"/>
    <lineage>
        <taxon>Eukaryota</taxon>
        <taxon>Viridiplantae</taxon>
        <taxon>Streptophyta</taxon>
        <taxon>Embryophyta</taxon>
        <taxon>Tracheophyta</taxon>
        <taxon>Spermatophyta</taxon>
        <taxon>Magnoliopsida</taxon>
        <taxon>eudicotyledons</taxon>
        <taxon>Gunneridae</taxon>
        <taxon>Pentapetalae</taxon>
        <taxon>rosids</taxon>
        <taxon>malvids</taxon>
        <taxon>Myrtales</taxon>
        <taxon>Myrtaceae</taxon>
        <taxon>Myrtoideae</taxon>
        <taxon>Eucalypteae</taxon>
        <taxon>Eucalyptus</taxon>
    </lineage>
</organism>
<evidence type="ECO:0000256" key="4">
    <source>
        <dbReference type="ARBA" id="ARBA00022692"/>
    </source>
</evidence>
<evidence type="ECO:0000256" key="7">
    <source>
        <dbReference type="SAM" id="Phobius"/>
    </source>
</evidence>
<feature type="transmembrane region" description="Helical" evidence="7">
    <location>
        <begin position="245"/>
        <end position="265"/>
    </location>
</feature>
<dbReference type="PANTHER" id="PTHR31585:SF2">
    <property type="entry name" value="FOLATE-BIOPTERIN TRANSPORTER 7-RELATED"/>
    <property type="match status" value="1"/>
</dbReference>
<comment type="similarity">
    <text evidence="2">Belongs to the major facilitator superfamily. Folate-biopterin transporter (TC 2.A.71) family.</text>
</comment>
<feature type="transmembrane region" description="Helical" evidence="7">
    <location>
        <begin position="307"/>
        <end position="326"/>
    </location>
</feature>
<keyword evidence="5 7" id="KW-1133">Transmembrane helix</keyword>